<evidence type="ECO:0000313" key="3">
    <source>
        <dbReference type="Proteomes" id="UP000006732"/>
    </source>
</evidence>
<dbReference type="KEGG" id="ppd:Ppro_1987"/>
<keyword evidence="1" id="KW-0472">Membrane</keyword>
<feature type="transmembrane region" description="Helical" evidence="1">
    <location>
        <begin position="104"/>
        <end position="127"/>
    </location>
</feature>
<evidence type="ECO:0000313" key="2">
    <source>
        <dbReference type="EMBL" id="ABK99595.1"/>
    </source>
</evidence>
<keyword evidence="1" id="KW-0812">Transmembrane</keyword>
<proteinExistence type="predicted"/>
<feature type="transmembrane region" description="Helical" evidence="1">
    <location>
        <begin position="77"/>
        <end position="98"/>
    </location>
</feature>
<sequence length="169" mass="19276">METFERPYKQVSRVKALLLFFFRPKAFVEFAAEHDIAWLLCDSPEIRADYLRGEYKPNVAQHHDDAKQRAEALRRSLLHAAMVVLVTALLGLVTGLLLQRQVGMLATFASNILQAVAVGIILWATLWQLTRDLQSFGGNSLPERVHSWIFNALYIIGTFILFIVYGWQT</sequence>
<accession>A1AQH5</accession>
<keyword evidence="1" id="KW-1133">Transmembrane helix</keyword>
<reference evidence="2 3" key="1">
    <citation type="submission" date="2006-10" db="EMBL/GenBank/DDBJ databases">
        <title>Complete sequence of chromosome of Pelobacter propionicus DSM 2379.</title>
        <authorList>
            <consortium name="US DOE Joint Genome Institute"/>
            <person name="Copeland A."/>
            <person name="Lucas S."/>
            <person name="Lapidus A."/>
            <person name="Barry K."/>
            <person name="Detter J.C."/>
            <person name="Glavina del Rio T."/>
            <person name="Hammon N."/>
            <person name="Israni S."/>
            <person name="Dalin E."/>
            <person name="Tice H."/>
            <person name="Pitluck S."/>
            <person name="Saunders E."/>
            <person name="Brettin T."/>
            <person name="Bruce D."/>
            <person name="Han C."/>
            <person name="Tapia R."/>
            <person name="Schmutz J."/>
            <person name="Larimer F."/>
            <person name="Land M."/>
            <person name="Hauser L."/>
            <person name="Kyrpides N."/>
            <person name="Kim E."/>
            <person name="Lovley D."/>
            <person name="Richardson P."/>
        </authorList>
    </citation>
    <scope>NUCLEOTIDE SEQUENCE [LARGE SCALE GENOMIC DNA]</scope>
    <source>
        <strain evidence="3">DSM 2379 / NBRC 103807 / OttBd1</strain>
    </source>
</reference>
<dbReference type="EMBL" id="CP000482">
    <property type="protein sequence ID" value="ABK99595.1"/>
    <property type="molecule type" value="Genomic_DNA"/>
</dbReference>
<feature type="transmembrane region" description="Helical" evidence="1">
    <location>
        <begin position="148"/>
        <end position="167"/>
    </location>
</feature>
<gene>
    <name evidence="2" type="ordered locus">Ppro_1987</name>
</gene>
<dbReference type="HOGENOM" id="CLU_1577020_0_0_7"/>
<organism evidence="2 3">
    <name type="scientific">Pelobacter propionicus (strain DSM 2379 / NBRC 103807 / OttBd1)</name>
    <dbReference type="NCBI Taxonomy" id="338966"/>
    <lineage>
        <taxon>Bacteria</taxon>
        <taxon>Pseudomonadati</taxon>
        <taxon>Thermodesulfobacteriota</taxon>
        <taxon>Desulfuromonadia</taxon>
        <taxon>Desulfuromonadales</taxon>
        <taxon>Desulfuromonadaceae</taxon>
        <taxon>Pelobacter</taxon>
    </lineage>
</organism>
<name>A1AQH5_PELPD</name>
<dbReference type="AlphaFoldDB" id="A1AQH5"/>
<keyword evidence="3" id="KW-1185">Reference proteome</keyword>
<dbReference type="RefSeq" id="WP_011735861.1">
    <property type="nucleotide sequence ID" value="NC_008609.1"/>
</dbReference>
<dbReference type="STRING" id="338966.Ppro_1987"/>
<dbReference type="Proteomes" id="UP000006732">
    <property type="component" value="Chromosome"/>
</dbReference>
<protein>
    <submittedName>
        <fullName evidence="2">Uncharacterized protein</fullName>
    </submittedName>
</protein>
<evidence type="ECO:0000256" key="1">
    <source>
        <dbReference type="SAM" id="Phobius"/>
    </source>
</evidence>